<protein>
    <recommendedName>
        <fullName evidence="4">Acetoacetyl-CoA synthase</fullName>
    </recommendedName>
</protein>
<dbReference type="HOGENOM" id="CLU_157097_2_1_0"/>
<gene>
    <name evidence="2" type="ORF">SPV1_01807</name>
</gene>
<evidence type="ECO:0000313" key="3">
    <source>
        <dbReference type="Proteomes" id="UP000005297"/>
    </source>
</evidence>
<dbReference type="InParanoid" id="Q0F2A7"/>
<dbReference type="InterPro" id="IPR009956">
    <property type="entry name" value="Post-segregation_anti-tox_CcdA"/>
</dbReference>
<dbReference type="Proteomes" id="UP000005297">
    <property type="component" value="Unassembled WGS sequence"/>
</dbReference>
<dbReference type="Pfam" id="PF07362">
    <property type="entry name" value="CcdA"/>
    <property type="match status" value="1"/>
</dbReference>
<keyword evidence="1" id="KW-1277">Toxin-antitoxin system</keyword>
<evidence type="ECO:0000313" key="2">
    <source>
        <dbReference type="EMBL" id="EAU55643.1"/>
    </source>
</evidence>
<dbReference type="eggNOG" id="COG5302">
    <property type="taxonomic scope" value="Bacteria"/>
</dbReference>
<keyword evidence="3" id="KW-1185">Reference proteome</keyword>
<reference evidence="2 3" key="1">
    <citation type="submission" date="2006-09" db="EMBL/GenBank/DDBJ databases">
        <authorList>
            <person name="Emerson D."/>
            <person name="Ferriera S."/>
            <person name="Johnson J."/>
            <person name="Kravitz S."/>
            <person name="Halpern A."/>
            <person name="Remington K."/>
            <person name="Beeson K."/>
            <person name="Tran B."/>
            <person name="Rogers Y.-H."/>
            <person name="Friedman R."/>
            <person name="Venter J.C."/>
        </authorList>
    </citation>
    <scope>NUCLEOTIDE SEQUENCE [LARGE SCALE GENOMIC DNA]</scope>
    <source>
        <strain evidence="2 3">PV-1</strain>
    </source>
</reference>
<dbReference type="OrthoDB" id="7219749at2"/>
<evidence type="ECO:0000256" key="1">
    <source>
        <dbReference type="ARBA" id="ARBA00022649"/>
    </source>
</evidence>
<evidence type="ECO:0008006" key="4">
    <source>
        <dbReference type="Google" id="ProtNLM"/>
    </source>
</evidence>
<organism evidence="2 3">
    <name type="scientific">Mariprofundus ferrooxydans PV-1</name>
    <dbReference type="NCBI Taxonomy" id="314345"/>
    <lineage>
        <taxon>Bacteria</taxon>
        <taxon>Pseudomonadati</taxon>
        <taxon>Pseudomonadota</taxon>
        <taxon>Candidatius Mariprofundia</taxon>
        <taxon>Mariprofundales</taxon>
        <taxon>Mariprofundaceae</taxon>
        <taxon>Mariprofundus</taxon>
    </lineage>
</organism>
<dbReference type="RefSeq" id="WP_009850662.1">
    <property type="nucleotide sequence ID" value="NZ_DS022295.1"/>
</dbReference>
<accession>Q0F2A7</accession>
<comment type="caution">
    <text evidence="2">The sequence shown here is derived from an EMBL/GenBank/DDBJ whole genome shotgun (WGS) entry which is preliminary data.</text>
</comment>
<dbReference type="EMBL" id="AATS01000002">
    <property type="protein sequence ID" value="EAU55643.1"/>
    <property type="molecule type" value="Genomic_DNA"/>
</dbReference>
<sequence length="76" mass="8618">MSKPVKRAVNLRIDESLIDQAKAMNINLSQTLETSLVAVLREKQKAVWLAENSEAVNAYNQRIEKQGLFSDGLRQF</sequence>
<name>Q0F2A7_9PROT</name>
<dbReference type="AlphaFoldDB" id="Q0F2A7"/>
<dbReference type="STRING" id="314344.AL013_01240"/>
<proteinExistence type="predicted"/>